<dbReference type="Proteomes" id="UP000323521">
    <property type="component" value="Chromosome"/>
</dbReference>
<dbReference type="InterPro" id="IPR006158">
    <property type="entry name" value="Cobalamin-bd"/>
</dbReference>
<dbReference type="GO" id="GO:0031419">
    <property type="term" value="F:cobalamin binding"/>
    <property type="evidence" value="ECO:0007669"/>
    <property type="project" value="InterPro"/>
</dbReference>
<dbReference type="InterPro" id="IPR036594">
    <property type="entry name" value="Meth_synthase_dom"/>
</dbReference>
<reference evidence="2 3" key="1">
    <citation type="submission" date="2016-10" db="EMBL/GenBank/DDBJ databases">
        <title>Complete Genome Sequence of Peptococcaceae strain DCMF.</title>
        <authorList>
            <person name="Edwards R.J."/>
            <person name="Holland S.I."/>
            <person name="Deshpande N.P."/>
            <person name="Wong Y.K."/>
            <person name="Ertan H."/>
            <person name="Manefield M."/>
            <person name="Russell T.L."/>
            <person name="Lee M.J."/>
        </authorList>
    </citation>
    <scope>NUCLEOTIDE SEQUENCE [LARGE SCALE GENOMIC DNA]</scope>
    <source>
        <strain evidence="2 3">DCMF</strain>
    </source>
</reference>
<proteinExistence type="predicted"/>
<dbReference type="PROSITE" id="PS51332">
    <property type="entry name" value="B12_BINDING"/>
    <property type="match status" value="1"/>
</dbReference>
<evidence type="ECO:0000313" key="3">
    <source>
        <dbReference type="Proteomes" id="UP000323521"/>
    </source>
</evidence>
<accession>A0A3G1KMT6</accession>
<protein>
    <recommendedName>
        <fullName evidence="1">B12-binding domain-containing protein</fullName>
    </recommendedName>
</protein>
<dbReference type="InterPro" id="IPR036724">
    <property type="entry name" value="Cobalamin-bd_sf"/>
</dbReference>
<dbReference type="InterPro" id="IPR050554">
    <property type="entry name" value="Met_Synthase/Corrinoid"/>
</dbReference>
<dbReference type="Pfam" id="PF02607">
    <property type="entry name" value="B12-binding_2"/>
    <property type="match status" value="1"/>
</dbReference>
<dbReference type="GO" id="GO:0008705">
    <property type="term" value="F:methionine synthase activity"/>
    <property type="evidence" value="ECO:0007669"/>
    <property type="project" value="TreeGrafter"/>
</dbReference>
<dbReference type="Pfam" id="PF02310">
    <property type="entry name" value="B12-binding"/>
    <property type="match status" value="1"/>
</dbReference>
<dbReference type="PANTHER" id="PTHR45833">
    <property type="entry name" value="METHIONINE SYNTHASE"/>
    <property type="match status" value="1"/>
</dbReference>
<gene>
    <name evidence="2" type="ORF">DCMF_02430</name>
</gene>
<dbReference type="SUPFAM" id="SSF47644">
    <property type="entry name" value="Methionine synthase domain"/>
    <property type="match status" value="1"/>
</dbReference>
<evidence type="ECO:0000259" key="1">
    <source>
        <dbReference type="PROSITE" id="PS51332"/>
    </source>
</evidence>
<dbReference type="SUPFAM" id="SSF52242">
    <property type="entry name" value="Cobalamin (vitamin B12)-binding domain"/>
    <property type="match status" value="1"/>
</dbReference>
<sequence length="213" mass="22944">MAPGKLAEQIGALSVNEASAMARQMLAEKIDPFVICDEVMDGLRIVGDKYNNGTCFIADLIVSGMLAQEIFSFINDAVMDISYEKVMGKVVIGTIYEDIHDIGKNLFCDCLRCNGVNVIDLGVDVPVGEFIAAAERHKPDILAISTVMDNSFTHIKDLIMGLGKAGISGNIKIVVGGAAADARFVQLEGIHCLTNDCRQGIDFCLRTLKEKSA</sequence>
<dbReference type="AlphaFoldDB" id="A0A3G1KMT6"/>
<dbReference type="RefSeq" id="WP_214659046.1">
    <property type="nucleotide sequence ID" value="NZ_CP017634.1"/>
</dbReference>
<dbReference type="KEGG" id="fwa:DCMF_02430"/>
<organism evidence="2 3">
    <name type="scientific">Formimonas warabiya</name>
    <dbReference type="NCBI Taxonomy" id="1761012"/>
    <lineage>
        <taxon>Bacteria</taxon>
        <taxon>Bacillati</taxon>
        <taxon>Bacillota</taxon>
        <taxon>Clostridia</taxon>
        <taxon>Eubacteriales</taxon>
        <taxon>Peptococcaceae</taxon>
        <taxon>Candidatus Formimonas</taxon>
    </lineage>
</organism>
<keyword evidence="3" id="KW-1185">Reference proteome</keyword>
<dbReference type="InterPro" id="IPR003759">
    <property type="entry name" value="Cbl-bd_cap"/>
</dbReference>
<dbReference type="Gene3D" id="1.10.1240.10">
    <property type="entry name" value="Methionine synthase domain"/>
    <property type="match status" value="1"/>
</dbReference>
<dbReference type="Gene3D" id="3.40.50.280">
    <property type="entry name" value="Cobalamin-binding domain"/>
    <property type="match status" value="1"/>
</dbReference>
<dbReference type="EMBL" id="CP017634">
    <property type="protein sequence ID" value="ATW23802.1"/>
    <property type="molecule type" value="Genomic_DNA"/>
</dbReference>
<name>A0A3G1KMT6_FORW1</name>
<dbReference type="GO" id="GO:0046872">
    <property type="term" value="F:metal ion binding"/>
    <property type="evidence" value="ECO:0007669"/>
    <property type="project" value="InterPro"/>
</dbReference>
<feature type="domain" description="B12-binding" evidence="1">
    <location>
        <begin position="87"/>
        <end position="213"/>
    </location>
</feature>
<dbReference type="GO" id="GO:0005829">
    <property type="term" value="C:cytosol"/>
    <property type="evidence" value="ECO:0007669"/>
    <property type="project" value="TreeGrafter"/>
</dbReference>
<evidence type="ECO:0000313" key="2">
    <source>
        <dbReference type="EMBL" id="ATW23802.1"/>
    </source>
</evidence>